<dbReference type="RefSeq" id="XP_019098064.1">
    <property type="nucleotide sequence ID" value="XM_019242519.1"/>
</dbReference>
<name>A0ABM1RGC6_CAMSA</name>
<organism evidence="2 3">
    <name type="scientific">Camelina sativa</name>
    <name type="common">False flax</name>
    <name type="synonym">Myagrum sativum</name>
    <dbReference type="NCBI Taxonomy" id="90675"/>
    <lineage>
        <taxon>Eukaryota</taxon>
        <taxon>Viridiplantae</taxon>
        <taxon>Streptophyta</taxon>
        <taxon>Embryophyta</taxon>
        <taxon>Tracheophyta</taxon>
        <taxon>Spermatophyta</taxon>
        <taxon>Magnoliopsida</taxon>
        <taxon>eudicotyledons</taxon>
        <taxon>Gunneridae</taxon>
        <taxon>Pentapetalae</taxon>
        <taxon>rosids</taxon>
        <taxon>malvids</taxon>
        <taxon>Brassicales</taxon>
        <taxon>Brassicaceae</taxon>
        <taxon>Camelineae</taxon>
        <taxon>Camelina</taxon>
    </lineage>
</organism>
<dbReference type="GeneID" id="104770051"/>
<reference evidence="3" key="2">
    <citation type="submission" date="2025-08" db="UniProtKB">
        <authorList>
            <consortium name="RefSeq"/>
        </authorList>
    </citation>
    <scope>IDENTIFICATION</scope>
    <source>
        <tissue evidence="3">Leaf</tissue>
    </source>
</reference>
<protein>
    <submittedName>
        <fullName evidence="3">Pumilio homolog 8, chloroplastic isoform X1</fullName>
    </submittedName>
</protein>
<dbReference type="Proteomes" id="UP000694864">
    <property type="component" value="Chromosome 20"/>
</dbReference>
<reference evidence="2" key="1">
    <citation type="journal article" date="2014" name="Nat. Commun.">
        <title>The emerging biofuel crop Camelina sativa retains a highly undifferentiated hexaploid genome structure.</title>
        <authorList>
            <person name="Kagale S."/>
            <person name="Koh C."/>
            <person name="Nixon J."/>
            <person name="Bollina V."/>
            <person name="Clarke W.E."/>
            <person name="Tuteja R."/>
            <person name="Spillane C."/>
            <person name="Robinson S.J."/>
            <person name="Links M.G."/>
            <person name="Clarke C."/>
            <person name="Higgins E.E."/>
            <person name="Huebert T."/>
            <person name="Sharpe A.G."/>
            <person name="Parkin I.A."/>
        </authorList>
    </citation>
    <scope>NUCLEOTIDE SEQUENCE [LARGE SCALE GENOMIC DNA]</scope>
    <source>
        <strain evidence="2">cv. DH55</strain>
    </source>
</reference>
<sequence>MGWRCPKKAPISGLSRPLSPSCSGGSTRDVDLAVKSSESVRRSTRLRLQPLRKPNISQRKKHVKLCSKMPKKPPTAFFYFSFCLRSPSDYSLSSYFSNGLCSSEDGSSQFASPPLDGLMTKCNLGGDDLGLCESFDLLNVGEEGDKTLLHHVRTDQTHHQYNNQRSDFGNYEASGGDGGFRYYSGFGVDQKDQPLLFPNQNDQILNSVNL</sequence>
<evidence type="ECO:0000313" key="3">
    <source>
        <dbReference type="RefSeq" id="XP_019098064.1"/>
    </source>
</evidence>
<proteinExistence type="predicted"/>
<keyword evidence="2" id="KW-1185">Reference proteome</keyword>
<accession>A0ABM1RGC6</accession>
<evidence type="ECO:0000256" key="1">
    <source>
        <dbReference type="SAM" id="MobiDB-lite"/>
    </source>
</evidence>
<evidence type="ECO:0000313" key="2">
    <source>
        <dbReference type="Proteomes" id="UP000694864"/>
    </source>
</evidence>
<gene>
    <name evidence="3" type="primary">LOC104770051</name>
</gene>
<feature type="region of interest" description="Disordered" evidence="1">
    <location>
        <begin position="1"/>
        <end position="27"/>
    </location>
</feature>